<gene>
    <name evidence="1" type="ORF">RJT34_03204</name>
</gene>
<organism evidence="1 2">
    <name type="scientific">Clitoria ternatea</name>
    <name type="common">Butterfly pea</name>
    <dbReference type="NCBI Taxonomy" id="43366"/>
    <lineage>
        <taxon>Eukaryota</taxon>
        <taxon>Viridiplantae</taxon>
        <taxon>Streptophyta</taxon>
        <taxon>Embryophyta</taxon>
        <taxon>Tracheophyta</taxon>
        <taxon>Spermatophyta</taxon>
        <taxon>Magnoliopsida</taxon>
        <taxon>eudicotyledons</taxon>
        <taxon>Gunneridae</taxon>
        <taxon>Pentapetalae</taxon>
        <taxon>rosids</taxon>
        <taxon>fabids</taxon>
        <taxon>Fabales</taxon>
        <taxon>Fabaceae</taxon>
        <taxon>Papilionoideae</taxon>
        <taxon>50 kb inversion clade</taxon>
        <taxon>NPAAA clade</taxon>
        <taxon>indigoferoid/millettioid clade</taxon>
        <taxon>Phaseoleae</taxon>
        <taxon>Clitoria</taxon>
    </lineage>
</organism>
<name>A0AAN9KLT1_CLITE</name>
<protein>
    <submittedName>
        <fullName evidence="1">Uncharacterized protein</fullName>
    </submittedName>
</protein>
<dbReference type="PANTHER" id="PTHR35324:SF5">
    <property type="entry name" value="BHLH DOMAIN-CONTAINING PROTEIN"/>
    <property type="match status" value="1"/>
</dbReference>
<reference evidence="1 2" key="1">
    <citation type="submission" date="2024-01" db="EMBL/GenBank/DDBJ databases">
        <title>The genomes of 5 underutilized Papilionoideae crops provide insights into root nodulation and disease resistance.</title>
        <authorList>
            <person name="Yuan L."/>
        </authorList>
    </citation>
    <scope>NUCLEOTIDE SEQUENCE [LARGE SCALE GENOMIC DNA]</scope>
    <source>
        <strain evidence="1">LY-2023</strain>
        <tissue evidence="1">Leaf</tissue>
    </source>
</reference>
<accession>A0AAN9KLT1</accession>
<evidence type="ECO:0000313" key="2">
    <source>
        <dbReference type="Proteomes" id="UP001359559"/>
    </source>
</evidence>
<comment type="caution">
    <text evidence="1">The sequence shown here is derived from an EMBL/GenBank/DDBJ whole genome shotgun (WGS) entry which is preliminary data.</text>
</comment>
<keyword evidence="2" id="KW-1185">Reference proteome</keyword>
<dbReference type="EMBL" id="JAYKXN010000001">
    <property type="protein sequence ID" value="KAK7318502.1"/>
    <property type="molecule type" value="Genomic_DNA"/>
</dbReference>
<evidence type="ECO:0000313" key="1">
    <source>
        <dbReference type="EMBL" id="KAK7318502.1"/>
    </source>
</evidence>
<dbReference type="PANTHER" id="PTHR35324">
    <property type="entry name" value="BNAA08G03750D PROTEIN"/>
    <property type="match status" value="1"/>
</dbReference>
<dbReference type="Proteomes" id="UP001359559">
    <property type="component" value="Unassembled WGS sequence"/>
</dbReference>
<dbReference type="AlphaFoldDB" id="A0AAN9KLT1"/>
<proteinExistence type="predicted"/>
<sequence length="85" mass="9660">MKSTLNHLEDKERVNVDAISSQLHLKSSSSFHTLNKQLVLQCIRHYKSLNRIKSAFEGLLGSHDGNTTAAQQQKWLQQHDTFSSP</sequence>